<organism evidence="1 2">
    <name type="scientific">Brachionus plicatilis</name>
    <name type="common">Marine rotifer</name>
    <name type="synonym">Brachionus muelleri</name>
    <dbReference type="NCBI Taxonomy" id="10195"/>
    <lineage>
        <taxon>Eukaryota</taxon>
        <taxon>Metazoa</taxon>
        <taxon>Spiralia</taxon>
        <taxon>Gnathifera</taxon>
        <taxon>Rotifera</taxon>
        <taxon>Eurotatoria</taxon>
        <taxon>Monogononta</taxon>
        <taxon>Pseudotrocha</taxon>
        <taxon>Ploima</taxon>
        <taxon>Brachionidae</taxon>
        <taxon>Brachionus</taxon>
    </lineage>
</organism>
<gene>
    <name evidence="1" type="ORF">BpHYR1_026997</name>
</gene>
<evidence type="ECO:0000313" key="2">
    <source>
        <dbReference type="Proteomes" id="UP000276133"/>
    </source>
</evidence>
<reference evidence="1 2" key="1">
    <citation type="journal article" date="2018" name="Sci. Rep.">
        <title>Genomic signatures of local adaptation to the degree of environmental predictability in rotifers.</title>
        <authorList>
            <person name="Franch-Gras L."/>
            <person name="Hahn C."/>
            <person name="Garcia-Roger E.M."/>
            <person name="Carmona M.J."/>
            <person name="Serra M."/>
            <person name="Gomez A."/>
        </authorList>
    </citation>
    <scope>NUCLEOTIDE SEQUENCE [LARGE SCALE GENOMIC DNA]</scope>
    <source>
        <strain evidence="1">HYR1</strain>
    </source>
</reference>
<dbReference type="EMBL" id="REGN01001010">
    <property type="protein sequence ID" value="RNA37653.1"/>
    <property type="molecule type" value="Genomic_DNA"/>
</dbReference>
<comment type="caution">
    <text evidence="1">The sequence shown here is derived from an EMBL/GenBank/DDBJ whole genome shotgun (WGS) entry which is preliminary data.</text>
</comment>
<name>A0A3M7SPC1_BRAPC</name>
<evidence type="ECO:0000313" key="1">
    <source>
        <dbReference type="EMBL" id="RNA37653.1"/>
    </source>
</evidence>
<dbReference type="AlphaFoldDB" id="A0A3M7SPC1"/>
<accession>A0A3M7SPC1</accession>
<sequence length="112" mass="12234">MAGEHSSRVHKSTVESSTFWHTSASICDDDVEPLLMHMCSRRSQPMLLRLTRSSTGVSIMSGLADSIFSNMGYPSIDLNGSDELGFVQLQFDARHAHGVDGLGNGRHERTVA</sequence>
<proteinExistence type="predicted"/>
<keyword evidence="2" id="KW-1185">Reference proteome</keyword>
<protein>
    <submittedName>
        <fullName evidence="1">Uncharacterized protein</fullName>
    </submittedName>
</protein>
<dbReference type="Proteomes" id="UP000276133">
    <property type="component" value="Unassembled WGS sequence"/>
</dbReference>